<feature type="region of interest" description="Disordered" evidence="8">
    <location>
        <begin position="40"/>
        <end position="62"/>
    </location>
</feature>
<evidence type="ECO:0000313" key="12">
    <source>
        <dbReference type="EMBL" id="CAD8579738.1"/>
    </source>
</evidence>
<feature type="domain" description="Helicase C-terminal" evidence="10">
    <location>
        <begin position="288"/>
        <end position="449"/>
    </location>
</feature>
<evidence type="ECO:0000256" key="7">
    <source>
        <dbReference type="RuleBase" id="RU365068"/>
    </source>
</evidence>
<gene>
    <name evidence="12" type="ORF">OMED0929_LOCUS2435</name>
</gene>
<dbReference type="EC" id="3.6.4.13" evidence="7"/>
<evidence type="ECO:0000256" key="8">
    <source>
        <dbReference type="SAM" id="MobiDB-lite"/>
    </source>
</evidence>
<feature type="compositionally biased region" description="Acidic residues" evidence="8">
    <location>
        <begin position="541"/>
        <end position="568"/>
    </location>
</feature>
<dbReference type="GO" id="GO:0005524">
    <property type="term" value="F:ATP binding"/>
    <property type="evidence" value="ECO:0007669"/>
    <property type="project" value="UniProtKB-UniRule"/>
</dbReference>
<dbReference type="SUPFAM" id="SSF52540">
    <property type="entry name" value="P-loop containing nucleoside triphosphate hydrolases"/>
    <property type="match status" value="1"/>
</dbReference>
<keyword evidence="2 7" id="KW-0378">Hydrolase</keyword>
<dbReference type="EMBL" id="HBEW01002961">
    <property type="protein sequence ID" value="CAD8579738.1"/>
    <property type="molecule type" value="Transcribed_RNA"/>
</dbReference>
<dbReference type="InterPro" id="IPR000629">
    <property type="entry name" value="RNA-helicase_DEAD-box_CS"/>
</dbReference>
<evidence type="ECO:0000259" key="10">
    <source>
        <dbReference type="PROSITE" id="PS51194"/>
    </source>
</evidence>
<evidence type="ECO:0000259" key="9">
    <source>
        <dbReference type="PROSITE" id="PS51192"/>
    </source>
</evidence>
<dbReference type="Pfam" id="PF00270">
    <property type="entry name" value="DEAD"/>
    <property type="match status" value="1"/>
</dbReference>
<proteinExistence type="inferred from homology"/>
<keyword evidence="1 7" id="KW-0547">Nucleotide-binding</keyword>
<dbReference type="GO" id="GO:0003724">
    <property type="term" value="F:RNA helicase activity"/>
    <property type="evidence" value="ECO:0007669"/>
    <property type="project" value="UniProtKB-EC"/>
</dbReference>
<comment type="catalytic activity">
    <reaction evidence="7">
        <text>ATP + H2O = ADP + phosphate + H(+)</text>
        <dbReference type="Rhea" id="RHEA:13065"/>
        <dbReference type="ChEBI" id="CHEBI:15377"/>
        <dbReference type="ChEBI" id="CHEBI:15378"/>
        <dbReference type="ChEBI" id="CHEBI:30616"/>
        <dbReference type="ChEBI" id="CHEBI:43474"/>
        <dbReference type="ChEBI" id="CHEBI:456216"/>
        <dbReference type="EC" id="3.6.4.13"/>
    </reaction>
</comment>
<organism evidence="12">
    <name type="scientific">Ostreococcus mediterraneus</name>
    <dbReference type="NCBI Taxonomy" id="1486918"/>
    <lineage>
        <taxon>Eukaryota</taxon>
        <taxon>Viridiplantae</taxon>
        <taxon>Chlorophyta</taxon>
        <taxon>Mamiellophyceae</taxon>
        <taxon>Mamiellales</taxon>
        <taxon>Bathycoccaceae</taxon>
        <taxon>Ostreococcus</taxon>
    </lineage>
</organism>
<dbReference type="SMART" id="SM01178">
    <property type="entry name" value="DUF4217"/>
    <property type="match status" value="1"/>
</dbReference>
<dbReference type="Gene3D" id="3.40.50.300">
    <property type="entry name" value="P-loop containing nucleotide triphosphate hydrolases"/>
    <property type="match status" value="2"/>
</dbReference>
<evidence type="ECO:0000256" key="3">
    <source>
        <dbReference type="ARBA" id="ARBA00022806"/>
    </source>
</evidence>
<dbReference type="PROSITE" id="PS51195">
    <property type="entry name" value="Q_MOTIF"/>
    <property type="match status" value="1"/>
</dbReference>
<dbReference type="PROSITE" id="PS51194">
    <property type="entry name" value="HELICASE_CTER"/>
    <property type="match status" value="1"/>
</dbReference>
<dbReference type="GO" id="GO:0003723">
    <property type="term" value="F:RNA binding"/>
    <property type="evidence" value="ECO:0007669"/>
    <property type="project" value="UniProtKB-UniRule"/>
</dbReference>
<feature type="region of interest" description="Disordered" evidence="8">
    <location>
        <begin position="707"/>
        <end position="801"/>
    </location>
</feature>
<dbReference type="InterPro" id="IPR011545">
    <property type="entry name" value="DEAD/DEAH_box_helicase_dom"/>
</dbReference>
<dbReference type="SMART" id="SM00487">
    <property type="entry name" value="DEXDc"/>
    <property type="match status" value="1"/>
</dbReference>
<name>A0A7S0PK62_9CHLO</name>
<feature type="domain" description="Helicase ATP-binding" evidence="9">
    <location>
        <begin position="101"/>
        <end position="275"/>
    </location>
</feature>
<dbReference type="SMART" id="SM00490">
    <property type="entry name" value="HELICc"/>
    <property type="match status" value="1"/>
</dbReference>
<dbReference type="PROSITE" id="PS00039">
    <property type="entry name" value="DEAD_ATP_HELICASE"/>
    <property type="match status" value="1"/>
</dbReference>
<keyword evidence="5 7" id="KW-0694">RNA-binding</keyword>
<reference evidence="12" key="1">
    <citation type="submission" date="2021-01" db="EMBL/GenBank/DDBJ databases">
        <authorList>
            <person name="Corre E."/>
            <person name="Pelletier E."/>
            <person name="Niang G."/>
            <person name="Scheremetjew M."/>
            <person name="Finn R."/>
            <person name="Kale V."/>
            <person name="Holt S."/>
            <person name="Cochrane G."/>
            <person name="Meng A."/>
            <person name="Brown T."/>
            <person name="Cohen L."/>
        </authorList>
    </citation>
    <scope>NUCLEOTIDE SEQUENCE</scope>
    <source>
        <strain evidence="12">Clade-D-RCC2572</strain>
    </source>
</reference>
<accession>A0A7S0PK62</accession>
<feature type="compositionally biased region" description="Basic and acidic residues" evidence="8">
    <location>
        <begin position="707"/>
        <end position="727"/>
    </location>
</feature>
<evidence type="ECO:0000256" key="5">
    <source>
        <dbReference type="ARBA" id="ARBA00022884"/>
    </source>
</evidence>
<feature type="short sequence motif" description="Q motif" evidence="6">
    <location>
        <begin position="70"/>
        <end position="98"/>
    </location>
</feature>
<feature type="compositionally biased region" description="Acidic residues" evidence="8">
    <location>
        <begin position="522"/>
        <end position="531"/>
    </location>
</feature>
<feature type="domain" description="DEAD-box RNA helicase Q" evidence="11">
    <location>
        <begin position="70"/>
        <end position="98"/>
    </location>
</feature>
<dbReference type="GO" id="GO:0016787">
    <property type="term" value="F:hydrolase activity"/>
    <property type="evidence" value="ECO:0007669"/>
    <property type="project" value="UniProtKB-KW"/>
</dbReference>
<feature type="region of interest" description="Disordered" evidence="8">
    <location>
        <begin position="513"/>
        <end position="635"/>
    </location>
</feature>
<dbReference type="InterPro" id="IPR025313">
    <property type="entry name" value="SPB4-like_CTE"/>
</dbReference>
<protein>
    <recommendedName>
        <fullName evidence="7">ATP-dependent RNA helicase</fullName>
        <ecNumber evidence="7">3.6.4.13</ecNumber>
    </recommendedName>
</protein>
<dbReference type="InterPro" id="IPR001650">
    <property type="entry name" value="Helicase_C-like"/>
</dbReference>
<evidence type="ECO:0000256" key="2">
    <source>
        <dbReference type="ARBA" id="ARBA00022801"/>
    </source>
</evidence>
<dbReference type="Pfam" id="PF00271">
    <property type="entry name" value="Helicase_C"/>
    <property type="match status" value="1"/>
</dbReference>
<dbReference type="InterPro" id="IPR014014">
    <property type="entry name" value="RNA_helicase_DEAD_Q_motif"/>
</dbReference>
<keyword evidence="4 7" id="KW-0067">ATP-binding</keyword>
<evidence type="ECO:0000256" key="4">
    <source>
        <dbReference type="ARBA" id="ARBA00022840"/>
    </source>
</evidence>
<evidence type="ECO:0000256" key="6">
    <source>
        <dbReference type="PROSITE-ProRule" id="PRU00552"/>
    </source>
</evidence>
<comment type="function">
    <text evidence="7">RNA helicase.</text>
</comment>
<dbReference type="InterPro" id="IPR027417">
    <property type="entry name" value="P-loop_NTPase"/>
</dbReference>
<sequence length="815" mass="89673">MGVKGDERSKLIKKKELSKRLSASARVDVEIQELESIIEDTKPASGENPMAVAPRKSSDRASDMSLTGVRKFAHLPISTSTKIALKECKYKEMTAIQRATLPHAICGRDVLGAAKTGSGKTLAYVVPLIETLYRKKWGRQDGVGGLIISPTRELAIQIFQCLTKVGARHSMSAGLLIGGKDVKAEADRVDRMNILVCTPGRLLQHMDETPMFDCVSLQVLVLDEADRMLDLGFSKTLNAILQNLPKDRQTLLFSATQTKSVKDLARLGLKDPEYLSVHAESVHSTPPKLQQMVTTCALEKKMEVLWSFIKTHLTSKTLIFFSSCKQVKFVYEIFKRMRPGVPLSCIHGRLKQARRQGVFYNFCNAKETVLFATDVASRGLDFPSVDWVVQADCPEDVATYIHRVGRTARYTAAGKGLLILTPGESEFMNELEKAKVPLKPIKLNPKKQSSRVQSSIQGLLSKDSDLKYLSQRAVVCYLRSVYLQSNKKVFDIKTLDIDAYSFSMGLPNAPRLRFLQGAGGKDDDESDDASDEEPKSRAKEEDDSEDDDSEDGDEEDDEEEEENSEDEKSESLPDAPMPKEGVIQRKGGGRFGLVVEHGDDDDDDFMNVKRANHRLGDGDDAESDSEDDKKYNADEKAAEIARKRALKGKLRIKDSGHGANKRVVFDEEGTSMAPLQALGVKSGIEDVSAPGESLRAAVKARYADIAAERKAADRADKGREKARLREGRLRKKLKLKNAEGSDGDDGPQYTLGGGDDSSMDDASDSGFMSDSGDARVPAPRKSGKIDPAVAGMKANDEPQTIESLEERALRMLEGA</sequence>
<comment type="domain">
    <text evidence="7">The Q motif is unique to and characteristic of the DEAD box family of RNA helicases and controls ATP binding and hydrolysis.</text>
</comment>
<keyword evidence="3 7" id="KW-0347">Helicase</keyword>
<dbReference type="InterPro" id="IPR014001">
    <property type="entry name" value="Helicase_ATP-bd"/>
</dbReference>
<dbReference type="AlphaFoldDB" id="A0A7S0PK62"/>
<dbReference type="Pfam" id="PF13959">
    <property type="entry name" value="CTE_SPB4"/>
    <property type="match status" value="1"/>
</dbReference>
<dbReference type="PROSITE" id="PS51192">
    <property type="entry name" value="HELICASE_ATP_BIND_1"/>
    <property type="match status" value="1"/>
</dbReference>
<dbReference type="CDD" id="cd18787">
    <property type="entry name" value="SF2_C_DEAD"/>
    <property type="match status" value="1"/>
</dbReference>
<evidence type="ECO:0000259" key="11">
    <source>
        <dbReference type="PROSITE" id="PS51195"/>
    </source>
</evidence>
<dbReference type="CDD" id="cd17941">
    <property type="entry name" value="DEADc_DDX10"/>
    <property type="match status" value="1"/>
</dbReference>
<dbReference type="PANTHER" id="PTHR24031">
    <property type="entry name" value="RNA HELICASE"/>
    <property type="match status" value="1"/>
</dbReference>
<comment type="similarity">
    <text evidence="7">Belongs to the DEAD box helicase family.</text>
</comment>
<evidence type="ECO:0000256" key="1">
    <source>
        <dbReference type="ARBA" id="ARBA00022741"/>
    </source>
</evidence>